<dbReference type="GeneID" id="25036760"/>
<feature type="signal peptide" evidence="1">
    <location>
        <begin position="1"/>
        <end position="15"/>
    </location>
</feature>
<dbReference type="AlphaFoldDB" id="S9X2D1"/>
<accession>S9X2D1</accession>
<dbReference type="HOGENOM" id="CLU_1807325_0_0_1"/>
<dbReference type="EMBL" id="KE546991">
    <property type="protein sequence ID" value="EPY51262.1"/>
    <property type="molecule type" value="Genomic_DNA"/>
</dbReference>
<name>S9X2D1_SCHCR</name>
<dbReference type="RefSeq" id="XP_013023832.1">
    <property type="nucleotide sequence ID" value="XM_013168378.1"/>
</dbReference>
<proteinExistence type="predicted"/>
<evidence type="ECO:0000313" key="3">
    <source>
        <dbReference type="Proteomes" id="UP000015464"/>
    </source>
</evidence>
<evidence type="ECO:0000256" key="1">
    <source>
        <dbReference type="SAM" id="SignalP"/>
    </source>
</evidence>
<gene>
    <name evidence="2" type="ORF">SPOG_02437</name>
</gene>
<reference evidence="2 3" key="1">
    <citation type="journal article" date="2011" name="Science">
        <title>Comparative functional genomics of the fission yeasts.</title>
        <authorList>
            <person name="Rhind N."/>
            <person name="Chen Z."/>
            <person name="Yassour M."/>
            <person name="Thompson D.A."/>
            <person name="Haas B.J."/>
            <person name="Habib N."/>
            <person name="Wapinski I."/>
            <person name="Roy S."/>
            <person name="Lin M.F."/>
            <person name="Heiman D.I."/>
            <person name="Young S.K."/>
            <person name="Furuya K."/>
            <person name="Guo Y."/>
            <person name="Pidoux A."/>
            <person name="Chen H.M."/>
            <person name="Robbertse B."/>
            <person name="Goldberg J.M."/>
            <person name="Aoki K."/>
            <person name="Bayne E.H."/>
            <person name="Berlin A.M."/>
            <person name="Desjardins C.A."/>
            <person name="Dobbs E."/>
            <person name="Dukaj L."/>
            <person name="Fan L."/>
            <person name="FitzGerald M.G."/>
            <person name="French C."/>
            <person name="Gujja S."/>
            <person name="Hansen K."/>
            <person name="Keifenheim D."/>
            <person name="Levin J.Z."/>
            <person name="Mosher R.A."/>
            <person name="Mueller C.A."/>
            <person name="Pfiffner J."/>
            <person name="Priest M."/>
            <person name="Russ C."/>
            <person name="Smialowska A."/>
            <person name="Swoboda P."/>
            <person name="Sykes S.M."/>
            <person name="Vaughn M."/>
            <person name="Vengrova S."/>
            <person name="Yoder R."/>
            <person name="Zeng Q."/>
            <person name="Allshire R."/>
            <person name="Baulcombe D."/>
            <person name="Birren B.W."/>
            <person name="Brown W."/>
            <person name="Ekwall K."/>
            <person name="Kellis M."/>
            <person name="Leatherwood J."/>
            <person name="Levin H."/>
            <person name="Margalit H."/>
            <person name="Martienssen R."/>
            <person name="Nieduszynski C.A."/>
            <person name="Spatafora J.W."/>
            <person name="Friedman N."/>
            <person name="Dalgaard J.Z."/>
            <person name="Baumann P."/>
            <person name="Niki H."/>
            <person name="Regev A."/>
            <person name="Nusbaum C."/>
        </authorList>
    </citation>
    <scope>NUCLEOTIDE SEQUENCE [LARGE SCALE GENOMIC DNA]</scope>
    <source>
        <strain evidence="3">OY26 / ATCC MYA-4695 / CBS 11777 / NBRC 106824 / NRRL Y48691</strain>
    </source>
</reference>
<evidence type="ECO:0000313" key="2">
    <source>
        <dbReference type="EMBL" id="EPY51262.1"/>
    </source>
</evidence>
<dbReference type="Proteomes" id="UP000015464">
    <property type="component" value="Unassembled WGS sequence"/>
</dbReference>
<organism evidence="2 3">
    <name type="scientific">Schizosaccharomyces cryophilus (strain OY26 / ATCC MYA-4695 / CBS 11777 / NBRC 106824 / NRRL Y48691)</name>
    <name type="common">Fission yeast</name>
    <dbReference type="NCBI Taxonomy" id="653667"/>
    <lineage>
        <taxon>Eukaryota</taxon>
        <taxon>Fungi</taxon>
        <taxon>Dikarya</taxon>
        <taxon>Ascomycota</taxon>
        <taxon>Taphrinomycotina</taxon>
        <taxon>Schizosaccharomycetes</taxon>
        <taxon>Schizosaccharomycetales</taxon>
        <taxon>Schizosaccharomycetaceae</taxon>
        <taxon>Schizosaccharomyces</taxon>
    </lineage>
</organism>
<keyword evidence="3" id="KW-1185">Reference proteome</keyword>
<feature type="chain" id="PRO_5012158351" evidence="1">
    <location>
        <begin position="16"/>
        <end position="143"/>
    </location>
</feature>
<protein>
    <submittedName>
        <fullName evidence="2">Uncharacterized protein</fullName>
    </submittedName>
</protein>
<keyword evidence="1" id="KW-0732">Signal</keyword>
<sequence length="143" mass="15755">MIIFLLIPFINMVMAKYADVANLKLSQIDPKLAEYVTIGVEMDPELTLEQASYGVGASCIYPVGDTLYHIDGTGKIWGTKQGVTNFSNCSGNPVDVCRGWDVESAIKEAAASDLDLKDMEEFNQFKIKHLHDAVEAYNSETSN</sequence>